<dbReference type="OMA" id="IQFEYAN"/>
<sequence length="498" mass="55966">MGRSGRSGIGTHSSAIRESASSRLLFGQIRQQWGSLSSKQGSIEKPGDKRGHKKNLYNAREEQYTIEGGARNQQVKRDRQPIKGTSIRVPQGVSASTDKIGCWTSLRVEQYPGTFFKQITAFPVVRTNSIPSILRNNRNPRNNTFARQQEISEDTRPSAWLRPNCRVGQRIFQWKGVNTPPPATINDPVIKLLADLASQASLRDPKSYGSAIKKFHTFCDNFSIPEAQRLPASFQLLHSFALWVFEPISVQTARKYLSGVRAWHIAQGWPPPLSKDDYQRIDWSLRGMQNMFGTRTRPMRPPMTIPMLHALKSSLNLEDPFDACIWAMVLCAFWGMMRFGEVSVASRTSFDGRKHLKRGDVVMGIDLDGTEYARLDLPSAKTAKMGEIQSVFIVPQSDLCPIKALKNMAKVTPAGRLDPLFSWQDRRGVVRPMVRSKALGRINAILQAWGWGTTFGHSPRIGGASFFLAEGKNPEHIRIAGRWKSLAYQVWCRPSLCS</sequence>
<dbReference type="InterPro" id="IPR052925">
    <property type="entry name" value="Phage_Integrase-like_Recomb"/>
</dbReference>
<dbReference type="AlphaFoldDB" id="A0A0D2KTV0"/>
<accession>A0A0D2KTV0</accession>
<dbReference type="GO" id="GO:0006310">
    <property type="term" value="P:DNA recombination"/>
    <property type="evidence" value="ECO:0007669"/>
    <property type="project" value="UniProtKB-KW"/>
</dbReference>
<name>A0A0D2KTV0_HYPSF</name>
<protein>
    <recommendedName>
        <fullName evidence="6">Tyr recombinase domain-containing protein</fullName>
    </recommendedName>
</protein>
<dbReference type="InterPro" id="IPR013762">
    <property type="entry name" value="Integrase-like_cat_sf"/>
</dbReference>
<dbReference type="PANTHER" id="PTHR34605">
    <property type="entry name" value="PHAGE_INTEGRASE DOMAIN-CONTAINING PROTEIN"/>
    <property type="match status" value="1"/>
</dbReference>
<dbReference type="InterPro" id="IPR010998">
    <property type="entry name" value="Integrase_recombinase_N"/>
</dbReference>
<dbReference type="STRING" id="945553.A0A0D2KTV0"/>
<dbReference type="Gene3D" id="1.10.443.10">
    <property type="entry name" value="Intergrase catalytic core"/>
    <property type="match status" value="1"/>
</dbReference>
<dbReference type="SUPFAM" id="SSF56349">
    <property type="entry name" value="DNA breaking-rejoining enzymes"/>
    <property type="match status" value="1"/>
</dbReference>
<dbReference type="EMBL" id="KN817594">
    <property type="protein sequence ID" value="KJA18052.1"/>
    <property type="molecule type" value="Genomic_DNA"/>
</dbReference>
<dbReference type="Proteomes" id="UP000054270">
    <property type="component" value="Unassembled WGS sequence"/>
</dbReference>
<evidence type="ECO:0000313" key="5">
    <source>
        <dbReference type="Proteomes" id="UP000054270"/>
    </source>
</evidence>
<dbReference type="GO" id="GO:0003677">
    <property type="term" value="F:DNA binding"/>
    <property type="evidence" value="ECO:0007669"/>
    <property type="project" value="UniProtKB-KW"/>
</dbReference>
<evidence type="ECO:0000313" key="4">
    <source>
        <dbReference type="EMBL" id="KJA18052.1"/>
    </source>
</evidence>
<dbReference type="SUPFAM" id="SSF47823">
    <property type="entry name" value="lambda integrase-like, N-terminal domain"/>
    <property type="match status" value="1"/>
</dbReference>
<dbReference type="Gene3D" id="1.10.150.130">
    <property type="match status" value="1"/>
</dbReference>
<evidence type="ECO:0000256" key="2">
    <source>
        <dbReference type="ARBA" id="ARBA00023172"/>
    </source>
</evidence>
<dbReference type="PANTHER" id="PTHR34605:SF3">
    <property type="entry name" value="P CELL-TYPE AGGLUTINATION PROTEIN MAP4-LIKE-RELATED"/>
    <property type="match status" value="1"/>
</dbReference>
<organism evidence="4 5">
    <name type="scientific">Hypholoma sublateritium (strain FD-334 SS-4)</name>
    <dbReference type="NCBI Taxonomy" id="945553"/>
    <lineage>
        <taxon>Eukaryota</taxon>
        <taxon>Fungi</taxon>
        <taxon>Dikarya</taxon>
        <taxon>Basidiomycota</taxon>
        <taxon>Agaricomycotina</taxon>
        <taxon>Agaricomycetes</taxon>
        <taxon>Agaricomycetidae</taxon>
        <taxon>Agaricales</taxon>
        <taxon>Agaricineae</taxon>
        <taxon>Strophariaceae</taxon>
        <taxon>Hypholoma</taxon>
    </lineage>
</organism>
<keyword evidence="5" id="KW-1185">Reference proteome</keyword>
<reference evidence="5" key="1">
    <citation type="submission" date="2014-04" db="EMBL/GenBank/DDBJ databases">
        <title>Evolutionary Origins and Diversification of the Mycorrhizal Mutualists.</title>
        <authorList>
            <consortium name="DOE Joint Genome Institute"/>
            <consortium name="Mycorrhizal Genomics Consortium"/>
            <person name="Kohler A."/>
            <person name="Kuo A."/>
            <person name="Nagy L.G."/>
            <person name="Floudas D."/>
            <person name="Copeland A."/>
            <person name="Barry K.W."/>
            <person name="Cichocki N."/>
            <person name="Veneault-Fourrey C."/>
            <person name="LaButti K."/>
            <person name="Lindquist E.A."/>
            <person name="Lipzen A."/>
            <person name="Lundell T."/>
            <person name="Morin E."/>
            <person name="Murat C."/>
            <person name="Riley R."/>
            <person name="Ohm R."/>
            <person name="Sun H."/>
            <person name="Tunlid A."/>
            <person name="Henrissat B."/>
            <person name="Grigoriev I.V."/>
            <person name="Hibbett D.S."/>
            <person name="Martin F."/>
        </authorList>
    </citation>
    <scope>NUCLEOTIDE SEQUENCE [LARGE SCALE GENOMIC DNA]</scope>
    <source>
        <strain evidence="5">FD-334 SS-4</strain>
    </source>
</reference>
<gene>
    <name evidence="4" type="ORF">HYPSUDRAFT_145592</name>
</gene>
<evidence type="ECO:0000256" key="1">
    <source>
        <dbReference type="ARBA" id="ARBA00023125"/>
    </source>
</evidence>
<feature type="region of interest" description="Disordered" evidence="3">
    <location>
        <begin position="34"/>
        <end position="60"/>
    </location>
</feature>
<proteinExistence type="predicted"/>
<keyword evidence="2" id="KW-0233">DNA recombination</keyword>
<keyword evidence="1" id="KW-0238">DNA-binding</keyword>
<evidence type="ECO:0000256" key="3">
    <source>
        <dbReference type="SAM" id="MobiDB-lite"/>
    </source>
</evidence>
<dbReference type="GO" id="GO:0015074">
    <property type="term" value="P:DNA integration"/>
    <property type="evidence" value="ECO:0007669"/>
    <property type="project" value="InterPro"/>
</dbReference>
<dbReference type="OrthoDB" id="3254696at2759"/>
<dbReference type="InterPro" id="IPR011010">
    <property type="entry name" value="DNA_brk_join_enz"/>
</dbReference>
<evidence type="ECO:0008006" key="6">
    <source>
        <dbReference type="Google" id="ProtNLM"/>
    </source>
</evidence>